<evidence type="ECO:0000313" key="1">
    <source>
        <dbReference type="EMBL" id="RAL54539.1"/>
    </source>
</evidence>
<reference evidence="1 2" key="1">
    <citation type="submission" date="2018-06" db="EMBL/GenBank/DDBJ databases">
        <title>The Genome of Cuscuta australis (Dodder) Provides Insight into the Evolution of Plant Parasitism.</title>
        <authorList>
            <person name="Liu H."/>
        </authorList>
    </citation>
    <scope>NUCLEOTIDE SEQUENCE [LARGE SCALE GENOMIC DNA]</scope>
    <source>
        <strain evidence="2">cv. Yunnan</strain>
        <tissue evidence="1">Vines</tissue>
    </source>
</reference>
<organism evidence="1 2">
    <name type="scientific">Cuscuta australis</name>
    <dbReference type="NCBI Taxonomy" id="267555"/>
    <lineage>
        <taxon>Eukaryota</taxon>
        <taxon>Viridiplantae</taxon>
        <taxon>Streptophyta</taxon>
        <taxon>Embryophyta</taxon>
        <taxon>Tracheophyta</taxon>
        <taxon>Spermatophyta</taxon>
        <taxon>Magnoliopsida</taxon>
        <taxon>eudicotyledons</taxon>
        <taxon>Gunneridae</taxon>
        <taxon>Pentapetalae</taxon>
        <taxon>asterids</taxon>
        <taxon>lamiids</taxon>
        <taxon>Solanales</taxon>
        <taxon>Convolvulaceae</taxon>
        <taxon>Cuscuteae</taxon>
        <taxon>Cuscuta</taxon>
        <taxon>Cuscuta subgen. Grammica</taxon>
        <taxon>Cuscuta sect. Cleistogrammica</taxon>
    </lineage>
</organism>
<keyword evidence="2" id="KW-1185">Reference proteome</keyword>
<dbReference type="GO" id="GO:0007142">
    <property type="term" value="P:male meiosis II"/>
    <property type="evidence" value="ECO:0007669"/>
    <property type="project" value="InterPro"/>
</dbReference>
<name>A0A328ED65_9ASTE</name>
<sequence>MVCFLSCFGIQKKHKQRKPAKKTQRSDTVEGKYLHLDFRKSGEPDPKTRFRRNARRCSLAEKIKKKVTFNLDVKIYEPLQQEEIDSYFSDDGQEKSEWEYPSDYRYYSCRDSFDDDDIRLNESDIEEEDIDEGDDFDNGIESNNGCILIQGEERKSRVLFSGPGYIRDDRVNCVLKPMENLTQWKVVKAVEGTRFMKKNQKKPSINYKKIQNKSKPIQVDAILSNWSLPSEKKPRVTVSA</sequence>
<gene>
    <name evidence="1" type="ORF">DM860_001667</name>
</gene>
<dbReference type="EMBL" id="NQVE01000009">
    <property type="protein sequence ID" value="RAL54539.1"/>
    <property type="molecule type" value="Genomic_DNA"/>
</dbReference>
<protein>
    <submittedName>
        <fullName evidence="1">Uncharacterized protein</fullName>
    </submittedName>
</protein>
<dbReference type="InterPro" id="IPR039300">
    <property type="entry name" value="JASON"/>
</dbReference>
<dbReference type="Proteomes" id="UP000249390">
    <property type="component" value="Unassembled WGS sequence"/>
</dbReference>
<dbReference type="PANTHER" id="PTHR33318:SF16">
    <property type="entry name" value="FK506-BINDING NUCLEAR-LIKE PROTEIN"/>
    <property type="match status" value="1"/>
</dbReference>
<proteinExistence type="predicted"/>
<accession>A0A328ED65</accession>
<comment type="caution">
    <text evidence="1">The sequence shown here is derived from an EMBL/GenBank/DDBJ whole genome shotgun (WGS) entry which is preliminary data.</text>
</comment>
<dbReference type="AlphaFoldDB" id="A0A328ED65"/>
<dbReference type="PANTHER" id="PTHR33318">
    <property type="entry name" value="ASPARTYL/GLUTAMYL-TRNA(ASN/GLN) AMIDOTRANSFERASE SUBUNIT"/>
    <property type="match status" value="1"/>
</dbReference>
<evidence type="ECO:0000313" key="2">
    <source>
        <dbReference type="Proteomes" id="UP000249390"/>
    </source>
</evidence>